<dbReference type="SUPFAM" id="SSF48452">
    <property type="entry name" value="TPR-like"/>
    <property type="match status" value="3"/>
</dbReference>
<dbReference type="RefSeq" id="WP_123327137.1">
    <property type="nucleotide sequence ID" value="NZ_JBHRSX010000008.1"/>
</dbReference>
<dbReference type="PANTHER" id="PTHR12558:SF13">
    <property type="entry name" value="CELL DIVISION CYCLE PROTEIN 27 HOMOLOG"/>
    <property type="match status" value="1"/>
</dbReference>
<dbReference type="PROSITE" id="PS50005">
    <property type="entry name" value="TPR"/>
    <property type="match status" value="1"/>
</dbReference>
<accession>A0ABV7K023</accession>
<sequence>MSCINVTGRLFFAALCWCGFLAQGLAQSQQAEAVVIDCEKAEFAYLDGNSEEALIYLKRCRQQLPDYLPALTLLGKIQTEYSRYNLAVDTFQQALEQGADAELFAREWSRSLIAARQFESLISFTGFKSFTPAMRADWLKQRAVACRETHNDNCARESYSALKLLGEDFEAALGFAELAIENKAWQEAEKQLELAASMARNDIRLLLASGRLALYQQRYDEALAFVDKASVLAPQDPLVLRTLVDIYLAANQRSEAANTLDLILSLTPEDPFAMLVRNSLNPNDKYAEILTTYKARIEQLDKTTKASDQTLYYLEGLIAYQSGSYEQALKAFTFLVKERAFYPQTLTLLARTHVALKQPVQAIGLLEPEQDTLLAEAPESMALLIELFIEDGKVFKALPAWRSFAERYPQRLETGLLEVKILFARGMQDRAMQRLDKLLQTFPESEEVARVSAVALSFAGDYSKALSVVEQQLHHSAQAQVWYNFKGTLHLMSGNAGNARVAFENALSRDPNMVPARANLAWLDFYQGNQSTALQSVEELATQYPAQLPLQQMYAGMLLSSGQTELAKERYESLYKQDSTERSVIESLIAIYQREGDTAGVIKMLSRLIELEHDTARNLLRRAQLYVSQQESNRADLDLYKALPLSNGDATLLLGIANISIQSGNQRLAIKSLQQARHINPDDPLPPIKLAEIYLNQNQTEEAAKVLRAASDFNNIPELWLVKGRLAEQQGQAVKASEYYHHALQLNPEFELAYAKLYGLTRFDIGKDAFEEALKKRVAVAPDSIFSRSLLGQYYYYEQRFKEAVPHYEALYLTAVEDSRKAGYARRLAQIYFHFEPQKAIEYVDTAEAINPADPYILALKGWGLVQRNRMESGLKLLREAYTRNGQDADTQYFLAHTLNALGMREEARKFLTPLVDTKVPSTYPLEIQQLHQQLMIEPE</sequence>
<comment type="caution">
    <text evidence="3">The sequence shown here is derived from an EMBL/GenBank/DDBJ whole genome shotgun (WGS) entry which is preliminary data.</text>
</comment>
<gene>
    <name evidence="3" type="ORF">ACFOEW_03300</name>
</gene>
<dbReference type="Proteomes" id="UP001595477">
    <property type="component" value="Unassembled WGS sequence"/>
</dbReference>
<keyword evidence="1" id="KW-0802">TPR repeat</keyword>
<dbReference type="PANTHER" id="PTHR12558">
    <property type="entry name" value="CELL DIVISION CYCLE 16,23,27"/>
    <property type="match status" value="1"/>
</dbReference>
<dbReference type="Gene3D" id="1.25.40.10">
    <property type="entry name" value="Tetratricopeptide repeat domain"/>
    <property type="match status" value="8"/>
</dbReference>
<dbReference type="SMART" id="SM00028">
    <property type="entry name" value="TPR"/>
    <property type="match status" value="12"/>
</dbReference>
<protein>
    <submittedName>
        <fullName evidence="3">Tetratricopeptide repeat protein</fullName>
    </submittedName>
</protein>
<dbReference type="SUPFAM" id="SSF81901">
    <property type="entry name" value="HCP-like"/>
    <property type="match status" value="1"/>
</dbReference>
<feature type="signal peptide" evidence="2">
    <location>
        <begin position="1"/>
        <end position="22"/>
    </location>
</feature>
<evidence type="ECO:0000313" key="4">
    <source>
        <dbReference type="Proteomes" id="UP001595477"/>
    </source>
</evidence>
<evidence type="ECO:0000313" key="3">
    <source>
        <dbReference type="EMBL" id="MFC3200847.1"/>
    </source>
</evidence>
<evidence type="ECO:0000256" key="2">
    <source>
        <dbReference type="SAM" id="SignalP"/>
    </source>
</evidence>
<dbReference type="InterPro" id="IPR019734">
    <property type="entry name" value="TPR_rpt"/>
</dbReference>
<reference evidence="4" key="1">
    <citation type="journal article" date="2019" name="Int. J. Syst. Evol. Microbiol.">
        <title>The Global Catalogue of Microorganisms (GCM) 10K type strain sequencing project: providing services to taxonomists for standard genome sequencing and annotation.</title>
        <authorList>
            <consortium name="The Broad Institute Genomics Platform"/>
            <consortium name="The Broad Institute Genome Sequencing Center for Infectious Disease"/>
            <person name="Wu L."/>
            <person name="Ma J."/>
        </authorList>
    </citation>
    <scope>NUCLEOTIDE SEQUENCE [LARGE SCALE GENOMIC DNA]</scope>
    <source>
        <strain evidence="4">KCTC 52449</strain>
    </source>
</reference>
<keyword evidence="4" id="KW-1185">Reference proteome</keyword>
<feature type="chain" id="PRO_5046123532" evidence="2">
    <location>
        <begin position="23"/>
        <end position="940"/>
    </location>
</feature>
<feature type="repeat" description="TPR" evidence="1">
    <location>
        <begin position="717"/>
        <end position="750"/>
    </location>
</feature>
<name>A0ABV7K023_9ALTE</name>
<dbReference type="InterPro" id="IPR011990">
    <property type="entry name" value="TPR-like_helical_dom_sf"/>
</dbReference>
<evidence type="ECO:0000256" key="1">
    <source>
        <dbReference type="PROSITE-ProRule" id="PRU00339"/>
    </source>
</evidence>
<dbReference type="EMBL" id="JBHRSX010000008">
    <property type="protein sequence ID" value="MFC3200847.1"/>
    <property type="molecule type" value="Genomic_DNA"/>
</dbReference>
<dbReference type="Pfam" id="PF14559">
    <property type="entry name" value="TPR_19"/>
    <property type="match status" value="2"/>
</dbReference>
<keyword evidence="2" id="KW-0732">Signal</keyword>
<organism evidence="3 4">
    <name type="scientific">Alteromonas oceani</name>
    <dbReference type="NCBI Taxonomy" id="2071609"/>
    <lineage>
        <taxon>Bacteria</taxon>
        <taxon>Pseudomonadati</taxon>
        <taxon>Pseudomonadota</taxon>
        <taxon>Gammaproteobacteria</taxon>
        <taxon>Alteromonadales</taxon>
        <taxon>Alteromonadaceae</taxon>
        <taxon>Alteromonas/Salinimonas group</taxon>
        <taxon>Alteromonas</taxon>
    </lineage>
</organism>
<proteinExistence type="predicted"/>